<gene>
    <name evidence="4" type="primary">LOC100179083</name>
</gene>
<evidence type="ECO:0000313" key="4">
    <source>
        <dbReference type="Ensembl" id="ENSCINP00000010050.3"/>
    </source>
</evidence>
<sequence>MDKRLVAASVDDAVQQLWREHIRTLNGSIKQLGREISAIKNEISQRDSIVQTTSYQTRNVEQLAQAGVADLRGRMVRCDTSIAQLAHDFRTTASTYQLDNERLKQSLETTSSKNNDLEKMVNELNKRMDQLTSEQEGRIEVYRGTNSMQMEAIDSRTKRIFEDIRMTIESNKRWAETERLRIEQQLMQVVELNSTMVLNKQEMYESKVMDQINTVQRAVDACNDRCEKCHMELKDKVDQSELVKSVESLKKMMTSELAQLKSEYREGFSSVRESIDTTNRLVNGKLKLMEDQLTREINNVKKMVVLI</sequence>
<comment type="similarity">
    <text evidence="2">Belongs to the FAM81 family.</text>
</comment>
<proteinExistence type="inferred from homology"/>
<keyword evidence="5" id="KW-1185">Reference proteome</keyword>
<dbReference type="OrthoDB" id="10014002at2759"/>
<dbReference type="Ensembl" id="ENSCINT00000010050.3">
    <property type="protein sequence ID" value="ENSCINP00000010050.3"/>
    <property type="gene ID" value="ENSCING00000004867.3"/>
</dbReference>
<protein>
    <submittedName>
        <fullName evidence="4">Protein FAM81A</fullName>
    </submittedName>
</protein>
<reference evidence="4" key="2">
    <citation type="submission" date="2025-08" db="UniProtKB">
        <authorList>
            <consortium name="Ensembl"/>
        </authorList>
    </citation>
    <scope>IDENTIFICATION</scope>
</reference>
<dbReference type="Proteomes" id="UP000008144">
    <property type="component" value="Unassembled WGS sequence"/>
</dbReference>
<evidence type="ECO:0000256" key="3">
    <source>
        <dbReference type="SAM" id="Coils"/>
    </source>
</evidence>
<dbReference type="KEGG" id="cin:100179083"/>
<dbReference type="PANTHER" id="PTHR22420:SF4">
    <property type="entry name" value="PROTEIN FAM81A"/>
    <property type="match status" value="1"/>
</dbReference>
<organism evidence="4 5">
    <name type="scientific">Ciona intestinalis</name>
    <name type="common">Transparent sea squirt</name>
    <name type="synonym">Ascidia intestinalis</name>
    <dbReference type="NCBI Taxonomy" id="7719"/>
    <lineage>
        <taxon>Eukaryota</taxon>
        <taxon>Metazoa</taxon>
        <taxon>Chordata</taxon>
        <taxon>Tunicata</taxon>
        <taxon>Ascidiacea</taxon>
        <taxon>Phlebobranchia</taxon>
        <taxon>Cionidae</taxon>
        <taxon>Ciona</taxon>
    </lineage>
</organism>
<evidence type="ECO:0000256" key="2">
    <source>
        <dbReference type="ARBA" id="ARBA00046344"/>
    </source>
</evidence>
<dbReference type="AlphaFoldDB" id="F6TBM3"/>
<dbReference type="GeneTree" id="ENSGT00390000004985"/>
<name>F6TBM3_CIOIN</name>
<feature type="coiled-coil region" evidence="3">
    <location>
        <begin position="100"/>
        <end position="134"/>
    </location>
</feature>
<dbReference type="OMA" id="WCELESI"/>
<dbReference type="PANTHER" id="PTHR22420">
    <property type="entry name" value="PROTEIN FAM81A"/>
    <property type="match status" value="1"/>
</dbReference>
<dbReference type="InParanoid" id="F6TBM3"/>
<evidence type="ECO:0000256" key="1">
    <source>
        <dbReference type="ARBA" id="ARBA00023054"/>
    </source>
</evidence>
<keyword evidence="1 3" id="KW-0175">Coiled coil</keyword>
<dbReference type="RefSeq" id="XP_002130438.1">
    <property type="nucleotide sequence ID" value="XM_002130402.4"/>
</dbReference>
<accession>F6TBM3</accession>
<accession>A0A1W2WMS7</accession>
<evidence type="ECO:0000313" key="5">
    <source>
        <dbReference type="Proteomes" id="UP000008144"/>
    </source>
</evidence>
<dbReference type="HOGENOM" id="CLU_056304_1_0_1"/>
<reference evidence="4" key="3">
    <citation type="submission" date="2025-09" db="UniProtKB">
        <authorList>
            <consortium name="Ensembl"/>
        </authorList>
    </citation>
    <scope>IDENTIFICATION</scope>
</reference>
<dbReference type="InterPro" id="IPR029619">
    <property type="entry name" value="FAM81"/>
</dbReference>
<reference evidence="5" key="1">
    <citation type="journal article" date="2002" name="Science">
        <title>The draft genome of Ciona intestinalis: insights into chordate and vertebrate origins.</title>
        <authorList>
            <person name="Dehal P."/>
            <person name="Satou Y."/>
            <person name="Campbell R.K."/>
            <person name="Chapman J."/>
            <person name="Degnan B."/>
            <person name="De Tomaso A."/>
            <person name="Davidson B."/>
            <person name="Di Gregorio A."/>
            <person name="Gelpke M."/>
            <person name="Goodstein D.M."/>
            <person name="Harafuji N."/>
            <person name="Hastings K.E."/>
            <person name="Ho I."/>
            <person name="Hotta K."/>
            <person name="Huang W."/>
            <person name="Kawashima T."/>
            <person name="Lemaire P."/>
            <person name="Martinez D."/>
            <person name="Meinertzhagen I.A."/>
            <person name="Necula S."/>
            <person name="Nonaka M."/>
            <person name="Putnam N."/>
            <person name="Rash S."/>
            <person name="Saiga H."/>
            <person name="Satake M."/>
            <person name="Terry A."/>
            <person name="Yamada L."/>
            <person name="Wang H.G."/>
            <person name="Awazu S."/>
            <person name="Azumi K."/>
            <person name="Boore J."/>
            <person name="Branno M."/>
            <person name="Chin-Bow S."/>
            <person name="DeSantis R."/>
            <person name="Doyle S."/>
            <person name="Francino P."/>
            <person name="Keys D.N."/>
            <person name="Haga S."/>
            <person name="Hayashi H."/>
            <person name="Hino K."/>
            <person name="Imai K.S."/>
            <person name="Inaba K."/>
            <person name="Kano S."/>
            <person name="Kobayashi K."/>
            <person name="Kobayashi M."/>
            <person name="Lee B.I."/>
            <person name="Makabe K.W."/>
            <person name="Manohar C."/>
            <person name="Matassi G."/>
            <person name="Medina M."/>
            <person name="Mochizuki Y."/>
            <person name="Mount S."/>
            <person name="Morishita T."/>
            <person name="Miura S."/>
            <person name="Nakayama A."/>
            <person name="Nishizaka S."/>
            <person name="Nomoto H."/>
            <person name="Ohta F."/>
            <person name="Oishi K."/>
            <person name="Rigoutsos I."/>
            <person name="Sano M."/>
            <person name="Sasaki A."/>
            <person name="Sasakura Y."/>
            <person name="Shoguchi E."/>
            <person name="Shin-i T."/>
            <person name="Spagnuolo A."/>
            <person name="Stainier D."/>
            <person name="Suzuki M.M."/>
            <person name="Tassy O."/>
            <person name="Takatori N."/>
            <person name="Tokuoka M."/>
            <person name="Yagi K."/>
            <person name="Yoshizaki F."/>
            <person name="Wada S."/>
            <person name="Zhang C."/>
            <person name="Hyatt P.D."/>
            <person name="Larimer F."/>
            <person name="Detter C."/>
            <person name="Doggett N."/>
            <person name="Glavina T."/>
            <person name="Hawkins T."/>
            <person name="Richardson P."/>
            <person name="Lucas S."/>
            <person name="Kohara Y."/>
            <person name="Levine M."/>
            <person name="Satoh N."/>
            <person name="Rokhsar D.S."/>
        </authorList>
    </citation>
    <scope>NUCLEOTIDE SEQUENCE [LARGE SCALE GENOMIC DNA]</scope>
</reference>
<dbReference type="GeneID" id="100179083"/>